<name>A0A5P0ZJH2_9LACO</name>
<evidence type="ECO:0000256" key="1">
    <source>
        <dbReference type="ARBA" id="ARBA00022679"/>
    </source>
</evidence>
<dbReference type="Gene3D" id="1.10.3290.10">
    <property type="entry name" value="Fido-like domain"/>
    <property type="match status" value="1"/>
</dbReference>
<dbReference type="RefSeq" id="WP_153383728.1">
    <property type="nucleotide sequence ID" value="NZ_VDFM01000013.1"/>
</dbReference>
<evidence type="ECO:0000256" key="7">
    <source>
        <dbReference type="ARBA" id="ARBA00048696"/>
    </source>
</evidence>
<dbReference type="OrthoDB" id="9813719at2"/>
<sequence>MDWIAETLQDNGTLKNKLGIRNAHKLHELETLVTQHRQESLVRFPITSVIDLQKIHKWLFSDLYEWAGEFRQGDFQKGSTRFFPRSRFSLAIQDIDQQIYHINETHYKLKIIFSSDLANLLLDINNFHPFREGNGRAQRLFISMLAEQNGYIIHLANGSAIYEDYMNASKQDNLSLMADVVFRSIEE</sequence>
<evidence type="ECO:0000313" key="10">
    <source>
        <dbReference type="Proteomes" id="UP000380386"/>
    </source>
</evidence>
<evidence type="ECO:0000256" key="3">
    <source>
        <dbReference type="ARBA" id="ARBA00022741"/>
    </source>
</evidence>
<dbReference type="PROSITE" id="PS51459">
    <property type="entry name" value="FIDO"/>
    <property type="match status" value="1"/>
</dbReference>
<dbReference type="Proteomes" id="UP000380386">
    <property type="component" value="Unassembled WGS sequence"/>
</dbReference>
<dbReference type="InterPro" id="IPR036597">
    <property type="entry name" value="Fido-like_dom_sf"/>
</dbReference>
<comment type="catalytic activity">
    <reaction evidence="7">
        <text>L-tyrosyl-[protein] + ATP = O-(5'-adenylyl)-L-tyrosyl-[protein] + diphosphate</text>
        <dbReference type="Rhea" id="RHEA:54288"/>
        <dbReference type="Rhea" id="RHEA-COMP:10136"/>
        <dbReference type="Rhea" id="RHEA-COMP:13846"/>
        <dbReference type="ChEBI" id="CHEBI:30616"/>
        <dbReference type="ChEBI" id="CHEBI:33019"/>
        <dbReference type="ChEBI" id="CHEBI:46858"/>
        <dbReference type="ChEBI" id="CHEBI:83624"/>
        <dbReference type="EC" id="2.7.7.108"/>
    </reaction>
</comment>
<keyword evidence="9" id="KW-0131">Cell cycle</keyword>
<dbReference type="InterPro" id="IPR003812">
    <property type="entry name" value="Fido"/>
</dbReference>
<dbReference type="GO" id="GO:0051301">
    <property type="term" value="P:cell division"/>
    <property type="evidence" value="ECO:0007669"/>
    <property type="project" value="UniProtKB-KW"/>
</dbReference>
<dbReference type="SUPFAM" id="SSF140931">
    <property type="entry name" value="Fic-like"/>
    <property type="match status" value="1"/>
</dbReference>
<keyword evidence="3" id="KW-0547">Nucleotide-binding</keyword>
<comment type="catalytic activity">
    <reaction evidence="6">
        <text>L-threonyl-[protein] + ATP = 3-O-(5'-adenylyl)-L-threonyl-[protein] + diphosphate</text>
        <dbReference type="Rhea" id="RHEA:54292"/>
        <dbReference type="Rhea" id="RHEA-COMP:11060"/>
        <dbReference type="Rhea" id="RHEA-COMP:13847"/>
        <dbReference type="ChEBI" id="CHEBI:30013"/>
        <dbReference type="ChEBI" id="CHEBI:30616"/>
        <dbReference type="ChEBI" id="CHEBI:33019"/>
        <dbReference type="ChEBI" id="CHEBI:138113"/>
        <dbReference type="EC" id="2.7.7.108"/>
    </reaction>
</comment>
<feature type="domain" description="Fido" evidence="8">
    <location>
        <begin position="47"/>
        <end position="187"/>
    </location>
</feature>
<evidence type="ECO:0000256" key="2">
    <source>
        <dbReference type="ARBA" id="ARBA00022695"/>
    </source>
</evidence>
<proteinExistence type="predicted"/>
<evidence type="ECO:0000256" key="6">
    <source>
        <dbReference type="ARBA" id="ARBA00047939"/>
    </source>
</evidence>
<dbReference type="PANTHER" id="PTHR39560">
    <property type="entry name" value="PROTEIN ADENYLYLTRANSFERASE FIC-RELATED"/>
    <property type="match status" value="1"/>
</dbReference>
<evidence type="ECO:0000256" key="5">
    <source>
        <dbReference type="ARBA" id="ARBA00034531"/>
    </source>
</evidence>
<keyword evidence="9" id="KW-0132">Cell division</keyword>
<dbReference type="GO" id="GO:0005524">
    <property type="term" value="F:ATP binding"/>
    <property type="evidence" value="ECO:0007669"/>
    <property type="project" value="UniProtKB-KW"/>
</dbReference>
<keyword evidence="1" id="KW-0808">Transferase</keyword>
<evidence type="ECO:0000259" key="8">
    <source>
        <dbReference type="PROSITE" id="PS51459"/>
    </source>
</evidence>
<reference evidence="9 10" key="1">
    <citation type="journal article" date="2019" name="Syst. Appl. Microbiol.">
        <title>Polyphasic characterization of two novel Lactobacillus spp. isolated from blown salami packages: Description of Lactobacillus halodurans sp. nov. and Lactobacillus salsicarnum sp. nov.</title>
        <authorList>
            <person name="Schuster J.A."/>
            <person name="Klingl A."/>
            <person name="Vogel R.F."/>
            <person name="Ehrmann M.A."/>
        </authorList>
    </citation>
    <scope>NUCLEOTIDE SEQUENCE [LARGE SCALE GENOMIC DNA]</scope>
    <source>
        <strain evidence="9 10">TMW 1.2118</strain>
    </source>
</reference>
<dbReference type="EMBL" id="VDFM01000013">
    <property type="protein sequence ID" value="MQS53224.1"/>
    <property type="molecule type" value="Genomic_DNA"/>
</dbReference>
<accession>A0A5P0ZJH2</accession>
<dbReference type="GO" id="GO:0070733">
    <property type="term" value="F:AMPylase activity"/>
    <property type="evidence" value="ECO:0007669"/>
    <property type="project" value="UniProtKB-EC"/>
</dbReference>
<comment type="caution">
    <text evidence="9">The sequence shown here is derived from an EMBL/GenBank/DDBJ whole genome shotgun (WGS) entry which is preliminary data.</text>
</comment>
<dbReference type="GO" id="GO:0051302">
    <property type="term" value="P:regulation of cell division"/>
    <property type="evidence" value="ECO:0007669"/>
    <property type="project" value="TreeGrafter"/>
</dbReference>
<evidence type="ECO:0000256" key="4">
    <source>
        <dbReference type="ARBA" id="ARBA00022840"/>
    </source>
</evidence>
<keyword evidence="4" id="KW-0067">ATP-binding</keyword>
<keyword evidence="2" id="KW-0548">Nucleotidyltransferase</keyword>
<organism evidence="9 10">
    <name type="scientific">Companilactobacillus mishanensis</name>
    <dbReference type="NCBI Taxonomy" id="2486008"/>
    <lineage>
        <taxon>Bacteria</taxon>
        <taxon>Bacillati</taxon>
        <taxon>Bacillota</taxon>
        <taxon>Bacilli</taxon>
        <taxon>Lactobacillales</taxon>
        <taxon>Lactobacillaceae</taxon>
        <taxon>Companilactobacillus</taxon>
    </lineage>
</organism>
<gene>
    <name evidence="9" type="ORF">FHL02_09335</name>
</gene>
<dbReference type="PANTHER" id="PTHR39560:SF1">
    <property type="entry name" value="PROTEIN ADENYLYLTRANSFERASE FIC-RELATED"/>
    <property type="match status" value="1"/>
</dbReference>
<dbReference type="AlphaFoldDB" id="A0A5P0ZJH2"/>
<dbReference type="Pfam" id="PF02661">
    <property type="entry name" value="Fic"/>
    <property type="match status" value="1"/>
</dbReference>
<evidence type="ECO:0000313" key="9">
    <source>
        <dbReference type="EMBL" id="MQS53224.1"/>
    </source>
</evidence>
<dbReference type="EC" id="2.7.7.108" evidence="5"/>
<protein>
    <recommendedName>
        <fullName evidence="5">protein adenylyltransferase</fullName>
        <ecNumber evidence="5">2.7.7.108</ecNumber>
    </recommendedName>
</protein>